<evidence type="ECO:0000259" key="17">
    <source>
        <dbReference type="Pfam" id="PF22461"/>
    </source>
</evidence>
<dbReference type="HOGENOM" id="CLU_038343_0_3_7"/>
<dbReference type="PANTHER" id="PTHR33619">
    <property type="entry name" value="POLYSACCHARIDE EXPORT PROTEIN GFCE-RELATED"/>
    <property type="match status" value="1"/>
</dbReference>
<keyword evidence="8" id="KW-0625">Polysaccharide transport</keyword>
<organism evidence="18 19">
    <name type="scientific">Desulfotalea psychrophila (strain LSv54 / DSM 12343)</name>
    <dbReference type="NCBI Taxonomy" id="177439"/>
    <lineage>
        <taxon>Bacteria</taxon>
        <taxon>Pseudomonadati</taxon>
        <taxon>Thermodesulfobacteriota</taxon>
        <taxon>Desulfobulbia</taxon>
        <taxon>Desulfobulbales</taxon>
        <taxon>Desulfocapsaceae</taxon>
        <taxon>Desulfotalea</taxon>
    </lineage>
</organism>
<dbReference type="AlphaFoldDB" id="Q6AI97"/>
<dbReference type="InterPro" id="IPR049712">
    <property type="entry name" value="Poly_export"/>
</dbReference>
<feature type="domain" description="SLBB" evidence="17">
    <location>
        <begin position="109"/>
        <end position="190"/>
    </location>
</feature>
<evidence type="ECO:0000259" key="16">
    <source>
        <dbReference type="Pfam" id="PF10531"/>
    </source>
</evidence>
<evidence type="ECO:0000256" key="12">
    <source>
        <dbReference type="ARBA" id="ARBA00023139"/>
    </source>
</evidence>
<dbReference type="GO" id="GO:0015288">
    <property type="term" value="F:porin activity"/>
    <property type="evidence" value="ECO:0007669"/>
    <property type="project" value="UniProtKB-KW"/>
</dbReference>
<dbReference type="Gene3D" id="3.10.560.10">
    <property type="entry name" value="Outer membrane lipoprotein wza domain like"/>
    <property type="match status" value="2"/>
</dbReference>
<dbReference type="InterPro" id="IPR003715">
    <property type="entry name" value="Poly_export_N"/>
</dbReference>
<dbReference type="GO" id="GO:0006811">
    <property type="term" value="P:monoatomic ion transport"/>
    <property type="evidence" value="ECO:0007669"/>
    <property type="project" value="UniProtKB-KW"/>
</dbReference>
<evidence type="ECO:0000313" key="19">
    <source>
        <dbReference type="Proteomes" id="UP000000602"/>
    </source>
</evidence>
<keyword evidence="10" id="KW-0626">Porin</keyword>
<keyword evidence="3" id="KW-0813">Transport</keyword>
<keyword evidence="6" id="KW-0812">Transmembrane</keyword>
<proteinExistence type="inferred from homology"/>
<evidence type="ECO:0000256" key="13">
    <source>
        <dbReference type="ARBA" id="ARBA00023237"/>
    </source>
</evidence>
<keyword evidence="19" id="KW-1185">Reference proteome</keyword>
<evidence type="ECO:0000256" key="1">
    <source>
        <dbReference type="ARBA" id="ARBA00004571"/>
    </source>
</evidence>
<comment type="similarity">
    <text evidence="2">Belongs to the BexD/CtrA/VexA family.</text>
</comment>
<keyword evidence="14" id="KW-0449">Lipoprotein</keyword>
<protein>
    <submittedName>
        <fullName evidence="18">Related to capsular polysaccharide export protein</fullName>
    </submittedName>
</protein>
<gene>
    <name evidence="18" type="ordered locus">DPPB86</name>
</gene>
<dbReference type="InterPro" id="IPR054765">
    <property type="entry name" value="SLBB_dom"/>
</dbReference>
<evidence type="ECO:0000256" key="6">
    <source>
        <dbReference type="ARBA" id="ARBA00022692"/>
    </source>
</evidence>
<dbReference type="Proteomes" id="UP000000602">
    <property type="component" value="Plasmid large"/>
</dbReference>
<sequence>MHWLYMKRDLIVLLLIVIWSSSAQASLGYKLGAGDIISVSVFAGGEEQVQVALTVSDSGKINAPFVGSIHAAGATPSDLEKRLYTKLAKDYFINPQVIIQVDGYHSLHYTISGAVTKAGKYKMQSATTVMELIAKAGGVTSERGSLAYVMRESNRGDKESKPLKVNLTKLLDEGDMSGNLRLETGDSIYIPLAKGLRQGDSMVYVGGRIKNPGLQEYQPGLTALSICLMAGGFDDYAAPNRAIIVRTENNKQKVIKVNLEDVVDGKIPDYPLQPGDRLNVPESWF</sequence>
<dbReference type="Pfam" id="PF10531">
    <property type="entry name" value="SLBB"/>
    <property type="match status" value="1"/>
</dbReference>
<feature type="domain" description="Polysaccharide export protein N-terminal" evidence="15">
    <location>
        <begin position="26"/>
        <end position="101"/>
    </location>
</feature>
<dbReference type="GO" id="GO:0015159">
    <property type="term" value="F:polysaccharide transmembrane transporter activity"/>
    <property type="evidence" value="ECO:0007669"/>
    <property type="project" value="InterPro"/>
</dbReference>
<accession>Q6AI97</accession>
<keyword evidence="4" id="KW-1134">Transmembrane beta strand</keyword>
<name>Q6AI97_DESPS</name>
<geneLocation type="plasmid" evidence="19">
    <name>large</name>
</geneLocation>
<keyword evidence="11" id="KW-0472">Membrane</keyword>
<keyword evidence="9" id="KW-0406">Ion transport</keyword>
<evidence type="ECO:0000256" key="4">
    <source>
        <dbReference type="ARBA" id="ARBA00022452"/>
    </source>
</evidence>
<evidence type="ECO:0000256" key="5">
    <source>
        <dbReference type="ARBA" id="ARBA00022597"/>
    </source>
</evidence>
<keyword evidence="5" id="KW-0762">Sugar transport</keyword>
<dbReference type="KEGG" id="dps:DPPB86"/>
<evidence type="ECO:0000256" key="7">
    <source>
        <dbReference type="ARBA" id="ARBA00022729"/>
    </source>
</evidence>
<reference evidence="18 19" key="1">
    <citation type="journal article" date="2004" name="Environ. Microbiol.">
        <title>The genome of Desulfotalea psychrophila, a sulfate-reducing bacterium from permanently cold Arctic sediments.</title>
        <authorList>
            <person name="Rabus R."/>
            <person name="Ruepp A."/>
            <person name="Frickey T."/>
            <person name="Rattei T."/>
            <person name="Fartmann B."/>
            <person name="Stark M."/>
            <person name="Bauer M."/>
            <person name="Zibat A."/>
            <person name="Lombardot T."/>
            <person name="Becker I."/>
            <person name="Amann J."/>
            <person name="Gellner K."/>
            <person name="Teeling H."/>
            <person name="Leuschner W.D."/>
            <person name="Gloeckner F.-O."/>
            <person name="Lupas A.N."/>
            <person name="Amann R."/>
            <person name="Klenk H.-P."/>
        </authorList>
    </citation>
    <scope>NUCLEOTIDE SEQUENCE [LARGE SCALE GENOMIC DNA]</scope>
    <source>
        <strain evidence="19">DSM 12343 / LSv54</strain>
        <plasmid evidence="19">large</plasmid>
    </source>
</reference>
<dbReference type="EMBL" id="CR522871">
    <property type="protein sequence ID" value="CAG37950.1"/>
    <property type="molecule type" value="Genomic_DNA"/>
</dbReference>
<dbReference type="Pfam" id="PF02563">
    <property type="entry name" value="Poly_export"/>
    <property type="match status" value="1"/>
</dbReference>
<evidence type="ECO:0000256" key="8">
    <source>
        <dbReference type="ARBA" id="ARBA00023047"/>
    </source>
</evidence>
<keyword evidence="13" id="KW-0998">Cell outer membrane</keyword>
<evidence type="ECO:0000256" key="2">
    <source>
        <dbReference type="ARBA" id="ARBA00009450"/>
    </source>
</evidence>
<evidence type="ECO:0000313" key="18">
    <source>
        <dbReference type="EMBL" id="CAG37950.1"/>
    </source>
</evidence>
<dbReference type="STRING" id="177439.DPPB86"/>
<evidence type="ECO:0000256" key="11">
    <source>
        <dbReference type="ARBA" id="ARBA00023136"/>
    </source>
</evidence>
<evidence type="ECO:0000256" key="10">
    <source>
        <dbReference type="ARBA" id="ARBA00023114"/>
    </source>
</evidence>
<evidence type="ECO:0000256" key="9">
    <source>
        <dbReference type="ARBA" id="ARBA00023065"/>
    </source>
</evidence>
<dbReference type="PANTHER" id="PTHR33619:SF3">
    <property type="entry name" value="POLYSACCHARIDE EXPORT PROTEIN GFCE-RELATED"/>
    <property type="match status" value="1"/>
</dbReference>
<evidence type="ECO:0000259" key="15">
    <source>
        <dbReference type="Pfam" id="PF02563"/>
    </source>
</evidence>
<dbReference type="InterPro" id="IPR019554">
    <property type="entry name" value="Soluble_ligand-bd"/>
</dbReference>
<keyword evidence="7" id="KW-0732">Signal</keyword>
<dbReference type="Pfam" id="PF22461">
    <property type="entry name" value="SLBB_2"/>
    <property type="match status" value="1"/>
</dbReference>
<evidence type="ECO:0000256" key="3">
    <source>
        <dbReference type="ARBA" id="ARBA00022448"/>
    </source>
</evidence>
<dbReference type="GO" id="GO:0046930">
    <property type="term" value="C:pore complex"/>
    <property type="evidence" value="ECO:0007669"/>
    <property type="project" value="UniProtKB-KW"/>
</dbReference>
<dbReference type="eggNOG" id="COG1596">
    <property type="taxonomic scope" value="Bacteria"/>
</dbReference>
<keyword evidence="12" id="KW-0564">Palmitate</keyword>
<evidence type="ECO:0000256" key="14">
    <source>
        <dbReference type="ARBA" id="ARBA00023288"/>
    </source>
</evidence>
<comment type="subcellular location">
    <subcellularLocation>
        <location evidence="1">Cell outer membrane</location>
        <topology evidence="1">Multi-pass membrane protein</topology>
    </subcellularLocation>
</comment>
<dbReference type="GO" id="GO:0009279">
    <property type="term" value="C:cell outer membrane"/>
    <property type="evidence" value="ECO:0007669"/>
    <property type="project" value="UniProtKB-SubCell"/>
</dbReference>
<feature type="domain" description="Soluble ligand binding" evidence="16">
    <location>
        <begin position="202"/>
        <end position="252"/>
    </location>
</feature>